<dbReference type="EMBL" id="FWFQ01000040">
    <property type="protein sequence ID" value="SLN66081.1"/>
    <property type="molecule type" value="Genomic_DNA"/>
</dbReference>
<dbReference type="PANTHER" id="PTHR13774">
    <property type="entry name" value="PHENAZINE BIOSYNTHESIS PROTEIN"/>
    <property type="match status" value="1"/>
</dbReference>
<dbReference type="AlphaFoldDB" id="A0A1Y5TR00"/>
<dbReference type="InterPro" id="IPR003719">
    <property type="entry name" value="Phenazine_PhzF-like"/>
</dbReference>
<name>A0A1Y5TR00_9RHOB</name>
<dbReference type="SUPFAM" id="SSF54506">
    <property type="entry name" value="Diaminopimelate epimerase-like"/>
    <property type="match status" value="1"/>
</dbReference>
<proteinExistence type="predicted"/>
<dbReference type="OrthoDB" id="9788221at2"/>
<organism evidence="2 3">
    <name type="scientific">Pseudoruegeria aquimaris</name>
    <dbReference type="NCBI Taxonomy" id="393663"/>
    <lineage>
        <taxon>Bacteria</taxon>
        <taxon>Pseudomonadati</taxon>
        <taxon>Pseudomonadota</taxon>
        <taxon>Alphaproteobacteria</taxon>
        <taxon>Rhodobacterales</taxon>
        <taxon>Roseobacteraceae</taxon>
        <taxon>Pseudoruegeria</taxon>
    </lineage>
</organism>
<evidence type="ECO:0000313" key="3">
    <source>
        <dbReference type="Proteomes" id="UP000193409"/>
    </source>
</evidence>
<keyword evidence="2" id="KW-0413">Isomerase</keyword>
<protein>
    <submittedName>
        <fullName evidence="2">Putative isomerase YddE</fullName>
        <ecNumber evidence="2">5.1.-.-</ecNumber>
    </submittedName>
</protein>
<gene>
    <name evidence="2" type="primary">yddE</name>
    <name evidence="2" type="ORF">PSA7680_03488</name>
</gene>
<sequence length="298" mass="31616">MPAYAFDWVDAFTAQPFGGNGCVVVHGAAAISHEDRLALVRETSLAECAYMVGSEVADFGVRYYLADKEIPMAGHPTVATVASLLDRGMVRLADGVAEFTLEVGAGVLPIRVEEAANGPLITMTQPAPAFGKLHEPARIAGIYGLDAEDVLGMPQTVSTGTPFCITVLKSRDALRRARMDVAALEAFRAHDGSDRASLMEPFLVTLGGETEAGDTFSRLLLAPPSLPEDPFTGSATGCMAAYLWHHGLIDSPRFVAEQGHWMGRPGMAQVEVLGPREAIIGVKVGGQARVLMRGELAL</sequence>
<dbReference type="Proteomes" id="UP000193409">
    <property type="component" value="Unassembled WGS sequence"/>
</dbReference>
<evidence type="ECO:0000313" key="2">
    <source>
        <dbReference type="EMBL" id="SLN66081.1"/>
    </source>
</evidence>
<dbReference type="EC" id="5.1.-.-" evidence="2"/>
<feature type="active site" evidence="1">
    <location>
        <position position="47"/>
    </location>
</feature>
<keyword evidence="3" id="KW-1185">Reference proteome</keyword>
<dbReference type="GO" id="GO:0016853">
    <property type="term" value="F:isomerase activity"/>
    <property type="evidence" value="ECO:0007669"/>
    <property type="project" value="UniProtKB-KW"/>
</dbReference>
<reference evidence="2 3" key="1">
    <citation type="submission" date="2017-03" db="EMBL/GenBank/DDBJ databases">
        <authorList>
            <person name="Afonso C.L."/>
            <person name="Miller P.J."/>
            <person name="Scott M.A."/>
            <person name="Spackman E."/>
            <person name="Goraichik I."/>
            <person name="Dimitrov K.M."/>
            <person name="Suarez D.L."/>
            <person name="Swayne D.E."/>
        </authorList>
    </citation>
    <scope>NUCLEOTIDE SEQUENCE [LARGE SCALE GENOMIC DNA]</scope>
    <source>
        <strain evidence="2 3">CECT 7680</strain>
    </source>
</reference>
<dbReference type="Gene3D" id="3.10.310.10">
    <property type="entry name" value="Diaminopimelate Epimerase, Chain A, domain 1"/>
    <property type="match status" value="2"/>
</dbReference>
<dbReference type="RefSeq" id="WP_085869969.1">
    <property type="nucleotide sequence ID" value="NZ_FWFQ01000040.1"/>
</dbReference>
<dbReference type="GO" id="GO:0005737">
    <property type="term" value="C:cytoplasm"/>
    <property type="evidence" value="ECO:0007669"/>
    <property type="project" value="TreeGrafter"/>
</dbReference>
<accession>A0A1Y5TR00</accession>
<dbReference type="Pfam" id="PF02567">
    <property type="entry name" value="PhzC-PhzF"/>
    <property type="match status" value="1"/>
</dbReference>
<evidence type="ECO:0000256" key="1">
    <source>
        <dbReference type="PIRSR" id="PIRSR016184-1"/>
    </source>
</evidence>
<dbReference type="NCBIfam" id="TIGR00654">
    <property type="entry name" value="PhzF_family"/>
    <property type="match status" value="1"/>
</dbReference>
<dbReference type="PIRSF" id="PIRSF016184">
    <property type="entry name" value="PhzC_PhzF"/>
    <property type="match status" value="1"/>
</dbReference>